<protein>
    <recommendedName>
        <fullName evidence="10">Dolichyl-diphosphooligosaccharide--protein glycosyltransferase subunit 1</fullName>
    </recommendedName>
</protein>
<keyword evidence="7 10" id="KW-0256">Endoplasmic reticulum</keyword>
<dbReference type="RefSeq" id="XP_020431037.1">
    <property type="nucleotide sequence ID" value="XM_020579198.1"/>
</dbReference>
<dbReference type="Proteomes" id="UP000001396">
    <property type="component" value="Unassembled WGS sequence"/>
</dbReference>
<comment type="subunit">
    <text evidence="10">Component of the oligosaccharyltransferase (OST) complex.</text>
</comment>
<comment type="caution">
    <text evidence="11">The sequence shown here is derived from an EMBL/GenBank/DDBJ whole genome shotgun (WGS) entry which is preliminary data.</text>
</comment>
<dbReference type="InParanoid" id="D3BI13"/>
<comment type="pathway">
    <text evidence="3 10">Protein modification; protein glycosylation.</text>
</comment>
<name>D3BI13_HETP5</name>
<evidence type="ECO:0000313" key="12">
    <source>
        <dbReference type="Proteomes" id="UP000001396"/>
    </source>
</evidence>
<proteinExistence type="inferred from homology"/>
<dbReference type="Pfam" id="PF04597">
    <property type="entry name" value="Ribophorin_I"/>
    <property type="match status" value="1"/>
</dbReference>
<dbReference type="GO" id="GO:0016740">
    <property type="term" value="F:transferase activity"/>
    <property type="evidence" value="ECO:0007669"/>
    <property type="project" value="UniProtKB-KW"/>
</dbReference>
<gene>
    <name evidence="11" type="primary">ost1</name>
    <name evidence="11" type="ORF">PPL_08381</name>
</gene>
<evidence type="ECO:0000256" key="9">
    <source>
        <dbReference type="ARBA" id="ARBA00023136"/>
    </source>
</evidence>
<evidence type="ECO:0000313" key="11">
    <source>
        <dbReference type="EMBL" id="EFA78913.1"/>
    </source>
</evidence>
<evidence type="ECO:0000256" key="7">
    <source>
        <dbReference type="ARBA" id="ARBA00022824"/>
    </source>
</evidence>
<keyword evidence="5 10" id="KW-0812">Transmembrane</keyword>
<keyword evidence="12" id="KW-1185">Reference proteome</keyword>
<keyword evidence="11" id="KW-0808">Transferase</keyword>
<evidence type="ECO:0000256" key="10">
    <source>
        <dbReference type="RuleBase" id="RU361143"/>
    </source>
</evidence>
<dbReference type="AlphaFoldDB" id="D3BI13"/>
<dbReference type="GO" id="GO:0008250">
    <property type="term" value="C:oligosaccharyltransferase complex"/>
    <property type="evidence" value="ECO:0007669"/>
    <property type="project" value="UniProtKB-UniRule"/>
</dbReference>
<dbReference type="GeneID" id="31363861"/>
<dbReference type="UniPathway" id="UPA00378"/>
<evidence type="ECO:0000256" key="8">
    <source>
        <dbReference type="ARBA" id="ARBA00022989"/>
    </source>
</evidence>
<feature type="transmembrane region" description="Helical" evidence="10">
    <location>
        <begin position="426"/>
        <end position="445"/>
    </location>
</feature>
<dbReference type="PANTHER" id="PTHR21049">
    <property type="entry name" value="RIBOPHORIN I"/>
    <property type="match status" value="1"/>
</dbReference>
<evidence type="ECO:0000256" key="3">
    <source>
        <dbReference type="ARBA" id="ARBA00004922"/>
    </source>
</evidence>
<dbReference type="PANTHER" id="PTHR21049:SF0">
    <property type="entry name" value="DOLICHYL-DIPHOSPHOOLIGOSACCHARIDE--PROTEIN GLYCOSYLTRANSFERASE SUBUNIT 1"/>
    <property type="match status" value="1"/>
</dbReference>
<evidence type="ECO:0000256" key="6">
    <source>
        <dbReference type="ARBA" id="ARBA00022729"/>
    </source>
</evidence>
<accession>D3BI13</accession>
<feature type="signal peptide" evidence="10">
    <location>
        <begin position="1"/>
        <end position="21"/>
    </location>
</feature>
<keyword evidence="6 10" id="KW-0732">Signal</keyword>
<dbReference type="InterPro" id="IPR007676">
    <property type="entry name" value="Ribophorin_I"/>
</dbReference>
<reference evidence="11 12" key="1">
    <citation type="journal article" date="2011" name="Genome Res.">
        <title>Phylogeny-wide analysis of social amoeba genomes highlights ancient origins for complex intercellular communication.</title>
        <authorList>
            <person name="Heidel A.J."/>
            <person name="Lawal H.M."/>
            <person name="Felder M."/>
            <person name="Schilde C."/>
            <person name="Helps N.R."/>
            <person name="Tunggal B."/>
            <person name="Rivero F."/>
            <person name="John U."/>
            <person name="Schleicher M."/>
            <person name="Eichinger L."/>
            <person name="Platzer M."/>
            <person name="Noegel A.A."/>
            <person name="Schaap P."/>
            <person name="Gloeckner G."/>
        </authorList>
    </citation>
    <scope>NUCLEOTIDE SEQUENCE [LARGE SCALE GENOMIC DNA]</scope>
    <source>
        <strain evidence="12">ATCC 26659 / Pp 5 / PN500</strain>
    </source>
</reference>
<dbReference type="STRING" id="670386.D3BI13"/>
<dbReference type="FunCoup" id="D3BI13">
    <property type="interactions" value="886"/>
</dbReference>
<sequence>MNRNIISLVVLTVTLVAVCSAAATTHANWLNEEVTRSIDLTSQLAKQTVDIKAKNTASTAASSYTFALHSSTEHASLQAFIDGDSQQLEIIKSSAKTHNQQTYNLYDVQLRKTVGAGSIVGMGQQHPYPTHVGQISNQLVTFKENTYFSSPYDTVSQKTTLKLASSKIENHSTLTPSIVKGSSIVYGPYKDIAPLSYHQLSVHFENNSPFVMLNSLTKEYEVSHWGNVAVETNYAVEHRGAALKGSFSRFDYQRQQHASPAHVAEIVERVPLGAADFYYRDYIGNISTSQYFHHADRLDFKITPRFPLFGGWKNEFYTGYNLPSSSVLFVDDKSGRYVLNATFGVGIADIYAVHHQLIVVLPEGASDIQVSAPFQFTREDSLRKTFLDTVGRPVIVLRRDWTSIEQTQTLQISYSMAAFSILHEPLLAIGAVFTLCVMFMVGSRLDFSLIRKGPKIARAPEVDKLAQQFFALFESRLQYHIEIEQALQDLSRSGSSTAYQTSKQAIESRYKDAAAINKLIQSISTIDPVFSARLKDLSDQDTQITQIQSQIADLEKQKSSKSKYMTTYRKSYDDATYSLDQIFN</sequence>
<organism evidence="11 12">
    <name type="scientific">Heterostelium pallidum (strain ATCC 26659 / Pp 5 / PN500)</name>
    <name type="common">Cellular slime mold</name>
    <name type="synonym">Polysphondylium pallidum</name>
    <dbReference type="NCBI Taxonomy" id="670386"/>
    <lineage>
        <taxon>Eukaryota</taxon>
        <taxon>Amoebozoa</taxon>
        <taxon>Evosea</taxon>
        <taxon>Eumycetozoa</taxon>
        <taxon>Dictyostelia</taxon>
        <taxon>Acytosteliales</taxon>
        <taxon>Acytosteliaceae</taxon>
        <taxon>Heterostelium</taxon>
    </lineage>
</organism>
<comment type="function">
    <text evidence="1 10">Subunit of the oligosaccharyl transferase (OST) complex that catalyzes the initial transfer of a defined glycan (Glc(3)Man(9)GlcNAc(2) in eukaryotes) from the lipid carrier dolichol-pyrophosphate to an asparagine residue within an Asn-X-Ser/Thr consensus motif in nascent polypeptide chains, the first step in protein N-glycosylation. N-glycosylation occurs cotranslationally and the complex associates with the Sec61 complex at the channel-forming translocon complex that mediates protein translocation across the endoplasmic reticulum (ER). All subunits are required for a maximal enzyme activity.</text>
</comment>
<evidence type="ECO:0000256" key="5">
    <source>
        <dbReference type="ARBA" id="ARBA00022692"/>
    </source>
</evidence>
<evidence type="ECO:0000256" key="4">
    <source>
        <dbReference type="ARBA" id="ARBA00008905"/>
    </source>
</evidence>
<dbReference type="GO" id="GO:0018279">
    <property type="term" value="P:protein N-linked glycosylation via asparagine"/>
    <property type="evidence" value="ECO:0007669"/>
    <property type="project" value="TreeGrafter"/>
</dbReference>
<evidence type="ECO:0000256" key="1">
    <source>
        <dbReference type="ARBA" id="ARBA00002791"/>
    </source>
</evidence>
<keyword evidence="9 10" id="KW-0472">Membrane</keyword>
<evidence type="ECO:0000256" key="2">
    <source>
        <dbReference type="ARBA" id="ARBA00004115"/>
    </source>
</evidence>
<dbReference type="EMBL" id="ADBJ01000037">
    <property type="protein sequence ID" value="EFA78913.1"/>
    <property type="molecule type" value="Genomic_DNA"/>
</dbReference>
<dbReference type="OMA" id="THYTLGY"/>
<comment type="similarity">
    <text evidence="4 10">Belongs to the OST1 family.</text>
</comment>
<feature type="chain" id="PRO_5014796298" description="Dolichyl-diphosphooligosaccharide--protein glycosyltransferase subunit 1" evidence="10">
    <location>
        <begin position="22"/>
        <end position="584"/>
    </location>
</feature>
<comment type="subcellular location">
    <subcellularLocation>
        <location evidence="2 10">Endoplasmic reticulum membrane</location>
        <topology evidence="2 10">Single-pass type I membrane protein</topology>
    </subcellularLocation>
</comment>
<keyword evidence="8 10" id="KW-1133">Transmembrane helix</keyword>